<evidence type="ECO:0000313" key="6">
    <source>
        <dbReference type="Proteomes" id="UP001500037"/>
    </source>
</evidence>
<feature type="compositionally biased region" description="Low complexity" evidence="3">
    <location>
        <begin position="460"/>
        <end position="472"/>
    </location>
</feature>
<proteinExistence type="predicted"/>
<evidence type="ECO:0000313" key="5">
    <source>
        <dbReference type="EMBL" id="GAA1250804.1"/>
    </source>
</evidence>
<dbReference type="PANTHER" id="PTHR43877">
    <property type="entry name" value="AMINOALKYLPHOSPHONATE N-ACETYLTRANSFERASE-RELATED-RELATED"/>
    <property type="match status" value="1"/>
</dbReference>
<dbReference type="Gene3D" id="3.40.630.30">
    <property type="match status" value="1"/>
</dbReference>
<dbReference type="InterPro" id="IPR050832">
    <property type="entry name" value="Bact_Acetyltransf"/>
</dbReference>
<dbReference type="CDD" id="cd04301">
    <property type="entry name" value="NAT_SF"/>
    <property type="match status" value="1"/>
</dbReference>
<feature type="domain" description="N-acetyltransferase" evidence="4">
    <location>
        <begin position="6"/>
        <end position="160"/>
    </location>
</feature>
<name>A0ABN1WIJ4_9ACTN</name>
<accession>A0ABN1WIJ4</accession>
<gene>
    <name evidence="5" type="ORF">GCM10009665_46850</name>
</gene>
<evidence type="ECO:0000256" key="2">
    <source>
        <dbReference type="ARBA" id="ARBA00023315"/>
    </source>
</evidence>
<dbReference type="Pfam" id="PF00583">
    <property type="entry name" value="Acetyltransf_1"/>
    <property type="match status" value="1"/>
</dbReference>
<dbReference type="EMBL" id="BAAALF010000092">
    <property type="protein sequence ID" value="GAA1250804.1"/>
    <property type="molecule type" value="Genomic_DNA"/>
</dbReference>
<comment type="caution">
    <text evidence="5">The sequence shown here is derived from an EMBL/GenBank/DDBJ whole genome shotgun (WGS) entry which is preliminary data.</text>
</comment>
<dbReference type="RefSeq" id="WP_344443895.1">
    <property type="nucleotide sequence ID" value="NZ_BAAALF010000092.1"/>
</dbReference>
<reference evidence="5 6" key="1">
    <citation type="journal article" date="2019" name="Int. J. Syst. Evol. Microbiol.">
        <title>The Global Catalogue of Microorganisms (GCM) 10K type strain sequencing project: providing services to taxonomists for standard genome sequencing and annotation.</title>
        <authorList>
            <consortium name="The Broad Institute Genomics Platform"/>
            <consortium name="The Broad Institute Genome Sequencing Center for Infectious Disease"/>
            <person name="Wu L."/>
            <person name="Ma J."/>
        </authorList>
    </citation>
    <scope>NUCLEOTIDE SEQUENCE [LARGE SCALE GENOMIC DNA]</scope>
    <source>
        <strain evidence="5 6">JCM 13004</strain>
    </source>
</reference>
<keyword evidence="6" id="KW-1185">Reference proteome</keyword>
<evidence type="ECO:0000256" key="3">
    <source>
        <dbReference type="SAM" id="MobiDB-lite"/>
    </source>
</evidence>
<dbReference type="PANTHER" id="PTHR43877:SF2">
    <property type="entry name" value="AMINOALKYLPHOSPHONATE N-ACETYLTRANSFERASE-RELATED"/>
    <property type="match status" value="1"/>
</dbReference>
<dbReference type="SUPFAM" id="SSF55729">
    <property type="entry name" value="Acyl-CoA N-acyltransferases (Nat)"/>
    <property type="match status" value="1"/>
</dbReference>
<dbReference type="PROSITE" id="PS51186">
    <property type="entry name" value="GNAT"/>
    <property type="match status" value="1"/>
</dbReference>
<dbReference type="InterPro" id="IPR000182">
    <property type="entry name" value="GNAT_dom"/>
</dbReference>
<dbReference type="InterPro" id="IPR016181">
    <property type="entry name" value="Acyl_CoA_acyltransferase"/>
</dbReference>
<evidence type="ECO:0000259" key="4">
    <source>
        <dbReference type="PROSITE" id="PS51186"/>
    </source>
</evidence>
<keyword evidence="1" id="KW-0808">Transferase</keyword>
<evidence type="ECO:0000256" key="1">
    <source>
        <dbReference type="ARBA" id="ARBA00022679"/>
    </source>
</evidence>
<protein>
    <recommendedName>
        <fullName evidence="4">N-acetyltransferase domain-containing protein</fullName>
    </recommendedName>
</protein>
<dbReference type="Proteomes" id="UP001500037">
    <property type="component" value="Unassembled WGS sequence"/>
</dbReference>
<feature type="region of interest" description="Disordered" evidence="3">
    <location>
        <begin position="455"/>
        <end position="519"/>
    </location>
</feature>
<keyword evidence="2" id="KW-0012">Acyltransferase</keyword>
<feature type="compositionally biased region" description="Pro residues" evidence="3">
    <location>
        <begin position="473"/>
        <end position="485"/>
    </location>
</feature>
<sequence>MASSDLLIRPFTAEDAAAVAELYTRYPDSPNWVDRALDAAMVRTELAERGTVLFLVVEDAGEVLGTIGMFRGTGRRVVPEHEVVGDMFFLSPRVRGGALAGRLFTQAFVTLRELGVETIRLTVNPANQLALPLYRQLGCVVTGPAEAGEDGNIEMVSYMPKIVSRLRSEHAHLIPPNLPMAAAWRYQADGIATQALGKETERIGGRTVLRTALAVGELVFQTLLDPATGEILHTSVGAEPGEDPQLPCAPAAPEQRVTGYREGGYTLTVRHDDGAVHVHHDDWTGPLLQETWPVFGPAYLTGWRQALRRELTVRPLPDGWLVSERQQDGVLHRESRLVDAALHQRTWWTGGPVPPGPLRTLLVNGLRSALLLDGDGHRPAGRGLWPIDATEFGAARAELDPQPRLAWWEPGSRFTLRPHWPAAARAALVTDSLVTLDHPAEYAYHVELDRAELPGLSDGAPRPAAAAGLTPLPAEPAPVEPPAAPGPCELSDHSGPCEQCEPCEQSGQRPGPAPVAAGWEDRTVARRAVHRLTEGEQQLLLDPAAGGLVSWQSAGRAVLATPFPKSRAFARNPRWRAGLWVSGHGVREDENRGLGWGEVPEPAAWLFEPDGGGLDSPELSWTPTVTADGIAVTVRAPARAQDGELVVWLTPAAGRSPGYLVPGAAGEVWSLDKPGSWQRWTRAAAVELADGRWLAVTAGQPAHSRQPGRHEILLRHTPAGPLLALVARQPRGSAGAAHWPIAVLSGAAAARRHLGAASGALIG</sequence>
<organism evidence="5 6">
    <name type="scientific">Kitasatospora nipponensis</name>
    <dbReference type="NCBI Taxonomy" id="258049"/>
    <lineage>
        <taxon>Bacteria</taxon>
        <taxon>Bacillati</taxon>
        <taxon>Actinomycetota</taxon>
        <taxon>Actinomycetes</taxon>
        <taxon>Kitasatosporales</taxon>
        <taxon>Streptomycetaceae</taxon>
        <taxon>Kitasatospora</taxon>
    </lineage>
</organism>